<dbReference type="PANTHER" id="PTHR43283:SF7">
    <property type="entry name" value="BETA-LACTAMASE-RELATED DOMAIN-CONTAINING PROTEIN"/>
    <property type="match status" value="1"/>
</dbReference>
<keyword evidence="1" id="KW-1133">Transmembrane helix</keyword>
<dbReference type="PANTHER" id="PTHR43283">
    <property type="entry name" value="BETA-LACTAMASE-RELATED"/>
    <property type="match status" value="1"/>
</dbReference>
<evidence type="ECO:0000259" key="2">
    <source>
        <dbReference type="Pfam" id="PF00144"/>
    </source>
</evidence>
<protein>
    <submittedName>
        <fullName evidence="3">Beta-lactamase family protein</fullName>
    </submittedName>
</protein>
<dbReference type="SUPFAM" id="SSF56601">
    <property type="entry name" value="beta-lactamase/transpeptidase-like"/>
    <property type="match status" value="1"/>
</dbReference>
<dbReference type="Proteomes" id="UP000019438">
    <property type="component" value="Chromosome"/>
</dbReference>
<reference evidence="4" key="1">
    <citation type="submission" date="2012-06" db="EMBL/GenBank/DDBJ databases">
        <title>Genome analysis of multiple Granulibacter bethesdensis isolates demonstrates substantial genome diversity.</title>
        <authorList>
            <person name="Greenberg D.E."/>
            <person name="Porcella S.F."/>
            <person name="Zarember K."/>
            <person name="Zelazny A.M."/>
            <person name="Bruno D."/>
            <person name="Martens C."/>
            <person name="Barbian K.D."/>
            <person name="Jaske E."/>
            <person name="Holland S.M."/>
        </authorList>
    </citation>
    <scope>NUCLEOTIDE SEQUENCE [LARGE SCALE GENOMIC DNA]</scope>
    <source>
        <strain evidence="4">CGDNIH3</strain>
    </source>
</reference>
<dbReference type="Gene3D" id="3.40.710.10">
    <property type="entry name" value="DD-peptidase/beta-lactamase superfamily"/>
    <property type="match status" value="1"/>
</dbReference>
<dbReference type="InterPro" id="IPR012338">
    <property type="entry name" value="Beta-lactam/transpept-like"/>
</dbReference>
<dbReference type="InterPro" id="IPR050789">
    <property type="entry name" value="Diverse_Enzym_Activities"/>
</dbReference>
<dbReference type="InterPro" id="IPR001466">
    <property type="entry name" value="Beta-lactam-related"/>
</dbReference>
<gene>
    <name evidence="3" type="ORF">GbCGDNIH3_1437</name>
</gene>
<keyword evidence="1" id="KW-0472">Membrane</keyword>
<feature type="transmembrane region" description="Helical" evidence="1">
    <location>
        <begin position="50"/>
        <end position="69"/>
    </location>
</feature>
<accession>A0AAN0REK7</accession>
<keyword evidence="1" id="KW-0812">Transmembrane</keyword>
<dbReference type="KEGG" id="gbc:GbCGDNIH3_1437"/>
<evidence type="ECO:0000256" key="1">
    <source>
        <dbReference type="SAM" id="Phobius"/>
    </source>
</evidence>
<evidence type="ECO:0000313" key="4">
    <source>
        <dbReference type="Proteomes" id="UP000019438"/>
    </source>
</evidence>
<organism evidence="3 4">
    <name type="scientific">Granulibacter bethesdensis</name>
    <dbReference type="NCBI Taxonomy" id="364410"/>
    <lineage>
        <taxon>Bacteria</taxon>
        <taxon>Pseudomonadati</taxon>
        <taxon>Pseudomonadota</taxon>
        <taxon>Alphaproteobacteria</taxon>
        <taxon>Acetobacterales</taxon>
        <taxon>Acetobacteraceae</taxon>
        <taxon>Granulibacter</taxon>
    </lineage>
</organism>
<feature type="domain" description="Beta-lactamase-related" evidence="2">
    <location>
        <begin position="141"/>
        <end position="417"/>
    </location>
</feature>
<dbReference type="EMBL" id="CP003181">
    <property type="protein sequence ID" value="AHJ63327.1"/>
    <property type="molecule type" value="Genomic_DNA"/>
</dbReference>
<dbReference type="Pfam" id="PF00144">
    <property type="entry name" value="Beta-lactamase"/>
    <property type="match status" value="1"/>
</dbReference>
<dbReference type="AlphaFoldDB" id="A0AAN0REK7"/>
<sequence>MNFHFPSLTHRLDFSDGKNQQHYFRTQILFSMTPDQAPSQQNALRRLWRWAFLGATGGTIAIGGFAWGFTAYKNMPDPVTLARLAFVEPSQRGTLFASREIPPSSYPRPFQENFRPWIKTVPWKGQQVSVQQFLDTTRTNAIVVVNEGVITQEWYRDGMGPNTLFPSWSLAKSIVSLMVGQAIGRGLLHEDDRPEALLPNLQKAGIDPRITVRNLLDMTSGLAIPENYNPWRPFRGTAGMYLTHDLGAYIRAHHSLAFTPGSKGVYRSVDTEILGLILSRVEHLTLSEILSKGIWDPIGAKRAAYWNLDHPGGREKAFCCINAAARDFAKIGQLVLDRGRVGNRQIVPEFWIERLYKPAPARVDGLEYSAQWWHTESDINDISAIGVYGQYIYVDPVSRSVVVKLSDYGAEQDEAETLDVLNILAAAAKN</sequence>
<evidence type="ECO:0000313" key="3">
    <source>
        <dbReference type="EMBL" id="AHJ63327.1"/>
    </source>
</evidence>
<name>A0AAN0REK7_9PROT</name>
<proteinExistence type="predicted"/>